<gene>
    <name evidence="6" type="ORF">NKR19_g3081</name>
</gene>
<organism evidence="6 7">
    <name type="scientific">Coniochaeta hoffmannii</name>
    <dbReference type="NCBI Taxonomy" id="91930"/>
    <lineage>
        <taxon>Eukaryota</taxon>
        <taxon>Fungi</taxon>
        <taxon>Dikarya</taxon>
        <taxon>Ascomycota</taxon>
        <taxon>Pezizomycotina</taxon>
        <taxon>Sordariomycetes</taxon>
        <taxon>Sordariomycetidae</taxon>
        <taxon>Coniochaetales</taxon>
        <taxon>Coniochaetaceae</taxon>
        <taxon>Coniochaeta</taxon>
    </lineage>
</organism>
<keyword evidence="3" id="KW-0862">Zinc</keyword>
<dbReference type="Pfam" id="PF03226">
    <property type="entry name" value="Yippee-Mis18"/>
    <property type="match status" value="1"/>
</dbReference>
<keyword evidence="7" id="KW-1185">Reference proteome</keyword>
<feature type="compositionally biased region" description="Low complexity" evidence="4">
    <location>
        <begin position="259"/>
        <end position="272"/>
    </location>
</feature>
<evidence type="ECO:0000256" key="3">
    <source>
        <dbReference type="ARBA" id="ARBA00022833"/>
    </source>
</evidence>
<evidence type="ECO:0000313" key="6">
    <source>
        <dbReference type="EMBL" id="KAJ9160621.1"/>
    </source>
</evidence>
<feature type="domain" description="Yippee" evidence="5">
    <location>
        <begin position="103"/>
        <end position="232"/>
    </location>
</feature>
<evidence type="ECO:0000256" key="2">
    <source>
        <dbReference type="ARBA" id="ARBA00022723"/>
    </source>
</evidence>
<feature type="region of interest" description="Disordered" evidence="4">
    <location>
        <begin position="259"/>
        <end position="293"/>
    </location>
</feature>
<dbReference type="InterPro" id="IPR039058">
    <property type="entry name" value="Yippee_fam"/>
</dbReference>
<evidence type="ECO:0000313" key="7">
    <source>
        <dbReference type="Proteomes" id="UP001174691"/>
    </source>
</evidence>
<dbReference type="GO" id="GO:0046872">
    <property type="term" value="F:metal ion binding"/>
    <property type="evidence" value="ECO:0007669"/>
    <property type="project" value="UniProtKB-KW"/>
</dbReference>
<accession>A0AA38S9I1</accession>
<protein>
    <recommendedName>
        <fullName evidence="5">Yippee domain-containing protein</fullName>
    </recommendedName>
</protein>
<evidence type="ECO:0000256" key="4">
    <source>
        <dbReference type="SAM" id="MobiDB-lite"/>
    </source>
</evidence>
<feature type="compositionally biased region" description="Low complexity" evidence="4">
    <location>
        <begin position="48"/>
        <end position="67"/>
    </location>
</feature>
<feature type="region of interest" description="Disordered" evidence="4">
    <location>
        <begin position="27"/>
        <end position="104"/>
    </location>
</feature>
<reference evidence="6" key="1">
    <citation type="submission" date="2022-07" db="EMBL/GenBank/DDBJ databases">
        <title>Fungi with potential for degradation of polypropylene.</title>
        <authorList>
            <person name="Gostincar C."/>
        </authorList>
    </citation>
    <scope>NUCLEOTIDE SEQUENCE</scope>
    <source>
        <strain evidence="6">EXF-13287</strain>
    </source>
</reference>
<name>A0AA38S9I1_9PEZI</name>
<dbReference type="EMBL" id="JANBVN010000033">
    <property type="protein sequence ID" value="KAJ9160621.1"/>
    <property type="molecule type" value="Genomic_DNA"/>
</dbReference>
<comment type="caution">
    <text evidence="6">The sequence shown here is derived from an EMBL/GenBank/DDBJ whole genome shotgun (WGS) entry which is preliminary data.</text>
</comment>
<dbReference type="InterPro" id="IPR004910">
    <property type="entry name" value="Yippee/Mis18/Cereblon"/>
</dbReference>
<sequence>MSPSTSNAPLFPTFLLPSFTLPFRRRATGTRPKWPAVNSTDTTDRSRVPSLSSSPTSTVSDSDPASPLELNPSLYWANPDDQYARPVNDNKSLPPTIHRPQPDTIRCGTCATDLAFGAQIVSKGFTGRYGRAFLVGPPSSLSTTPIDLGLDPRPYGLNDRDAAQLDDSELLNIKIGSRENRQLVTGAHVVADISCAVCGTKVGWKYVQATEQSQKYKEGKFILETQRVVVFRSWEDVEDTSPRLGARVSTEVASWRRTSSVRDSVDSGSSSKTGKDGDHDPDHEVVFDSEDEEECEDIFAGTWDPAVVVKRRQKKVSRLRGKK</sequence>
<comment type="similarity">
    <text evidence="1">Belongs to the yippee family.</text>
</comment>
<dbReference type="PANTHER" id="PTHR13848">
    <property type="entry name" value="PROTEIN YIPPEE-LIKE CG15309-RELATED"/>
    <property type="match status" value="1"/>
</dbReference>
<feature type="compositionally biased region" description="Basic and acidic residues" evidence="4">
    <location>
        <begin position="273"/>
        <end position="286"/>
    </location>
</feature>
<dbReference type="InterPro" id="IPR034751">
    <property type="entry name" value="Yippee"/>
</dbReference>
<evidence type="ECO:0000259" key="5">
    <source>
        <dbReference type="PROSITE" id="PS51792"/>
    </source>
</evidence>
<proteinExistence type="inferred from homology"/>
<dbReference type="Proteomes" id="UP001174691">
    <property type="component" value="Unassembled WGS sequence"/>
</dbReference>
<keyword evidence="2" id="KW-0479">Metal-binding</keyword>
<evidence type="ECO:0000256" key="1">
    <source>
        <dbReference type="ARBA" id="ARBA00005613"/>
    </source>
</evidence>
<dbReference type="PROSITE" id="PS51792">
    <property type="entry name" value="YIPPEE"/>
    <property type="match status" value="1"/>
</dbReference>
<dbReference type="AlphaFoldDB" id="A0AA38S9I1"/>